<dbReference type="HOGENOM" id="CLU_3226639_0_0_6"/>
<proteinExistence type="predicted"/>
<evidence type="ECO:0000313" key="2">
    <source>
        <dbReference type="Proteomes" id="UP000004986"/>
    </source>
</evidence>
<keyword evidence="2" id="KW-1185">Reference proteome</keyword>
<gene>
    <name evidence="1" type="ORF">PSYPI_42100</name>
</gene>
<accession>F3GNA4</accession>
<feature type="non-terminal residue" evidence="1">
    <location>
        <position position="1"/>
    </location>
</feature>
<comment type="caution">
    <text evidence="1">The sequence shown here is derived from an EMBL/GenBank/DDBJ whole genome shotgun (WGS) entry which is preliminary data.</text>
</comment>
<organism evidence="1 2">
    <name type="scientific">Pseudomonas syringae pv. pisi str. 1704B</name>
    <dbReference type="NCBI Taxonomy" id="629263"/>
    <lineage>
        <taxon>Bacteria</taxon>
        <taxon>Pseudomonadati</taxon>
        <taxon>Pseudomonadota</taxon>
        <taxon>Gammaproteobacteria</taxon>
        <taxon>Pseudomonadales</taxon>
        <taxon>Pseudomonadaceae</taxon>
        <taxon>Pseudomonas</taxon>
        <taxon>Pseudomonas syringae</taxon>
    </lineage>
</organism>
<dbReference type="AlphaFoldDB" id="F3GNA4"/>
<dbReference type="EMBL" id="AEAI01003241">
    <property type="protein sequence ID" value="EGH48557.1"/>
    <property type="molecule type" value="Genomic_DNA"/>
</dbReference>
<dbReference type="Proteomes" id="UP000004986">
    <property type="component" value="Unassembled WGS sequence"/>
</dbReference>
<reference evidence="1 2" key="1">
    <citation type="journal article" date="2011" name="PLoS Pathog.">
        <title>Dynamic evolution of pathogenicity revealed by sequencing and comparative genomics of 19 Pseudomonas syringae isolates.</title>
        <authorList>
            <person name="Baltrus D.A."/>
            <person name="Nishimura M.T."/>
            <person name="Romanchuk A."/>
            <person name="Chang J.H."/>
            <person name="Mukhtar M.S."/>
            <person name="Cherkis K."/>
            <person name="Roach J."/>
            <person name="Grant S.R."/>
            <person name="Jones C.D."/>
            <person name="Dangl J.L."/>
        </authorList>
    </citation>
    <scope>NUCLEOTIDE SEQUENCE [LARGE SCALE GENOMIC DNA]</scope>
    <source>
        <strain evidence="1 2">1704B</strain>
    </source>
</reference>
<protein>
    <submittedName>
        <fullName evidence="1">Uncharacterized protein</fullName>
    </submittedName>
</protein>
<name>F3GNA4_PSESJ</name>
<evidence type="ECO:0000313" key="1">
    <source>
        <dbReference type="EMBL" id="EGH48557.1"/>
    </source>
</evidence>
<sequence>PRQSYGSKTGYGRLITEQSLATKNVDATERYALDILYRKVCMS</sequence>